<proteinExistence type="predicted"/>
<evidence type="ECO:0000313" key="2">
    <source>
        <dbReference type="Proteomes" id="UP001589775"/>
    </source>
</evidence>
<gene>
    <name evidence="1" type="ORF">ACFFJ6_17805</name>
</gene>
<organism evidence="1 2">
    <name type="scientific">Rhodopseudomonas telluris</name>
    <dbReference type="NCBI Taxonomy" id="644215"/>
    <lineage>
        <taxon>Bacteria</taxon>
        <taxon>Pseudomonadati</taxon>
        <taxon>Pseudomonadota</taxon>
        <taxon>Alphaproteobacteria</taxon>
        <taxon>Hyphomicrobiales</taxon>
        <taxon>Nitrobacteraceae</taxon>
        <taxon>Rhodopseudomonas</taxon>
    </lineage>
</organism>
<reference evidence="1 2" key="1">
    <citation type="submission" date="2024-09" db="EMBL/GenBank/DDBJ databases">
        <authorList>
            <person name="Sun Q."/>
            <person name="Mori K."/>
        </authorList>
    </citation>
    <scope>NUCLEOTIDE SEQUENCE [LARGE SCALE GENOMIC DNA]</scope>
    <source>
        <strain evidence="1 2">KCTC 23279</strain>
    </source>
</reference>
<dbReference type="RefSeq" id="WP_378390244.1">
    <property type="nucleotide sequence ID" value="NZ_JBHLWM010000008.1"/>
</dbReference>
<comment type="caution">
    <text evidence="1">The sequence shown here is derived from an EMBL/GenBank/DDBJ whole genome shotgun (WGS) entry which is preliminary data.</text>
</comment>
<keyword evidence="2" id="KW-1185">Reference proteome</keyword>
<dbReference type="Proteomes" id="UP001589775">
    <property type="component" value="Unassembled WGS sequence"/>
</dbReference>
<evidence type="ECO:0000313" key="1">
    <source>
        <dbReference type="EMBL" id="MFC0242350.1"/>
    </source>
</evidence>
<name>A0ABV6EVU6_9BRAD</name>
<dbReference type="EMBL" id="JBHLWM010000008">
    <property type="protein sequence ID" value="MFC0242350.1"/>
    <property type="molecule type" value="Genomic_DNA"/>
</dbReference>
<accession>A0ABV6EVU6</accession>
<sequence>MFENLVKFRSPAAEDPLTVHFALVLSRLIDAAQADQAQLRHTIYELARVKLREEFRGRKDCDIERLAAAFDGAIENLESFSEPRDARPLWPSALSRLAEPDDVVPPFVAARKILQARPIEGAGEDCSDEQTVPDPFSAARVRQLSRGSFPVASIAAVGRLALIGILIAGAAAVALNWGRVQSTIAEELAAAPADTSVQIRSEAANMALAPPSSTAPPLPSKPAGPGFPLPSSFGVYAIDGDRLVELKALPGRVPDLRVAISAAITAPSEAQIASVQPRFVMFRRDLVPNAPDAVQMRVLAKVRNASASRRDVKSSEIREPDAWVIRNISVPYRVAPIDGQSEMLLIQPEVDDRPLPSGRYILVIKGQAFDLSIAGAITAPQQCVERVNATNGTFYMPCPGG</sequence>
<protein>
    <submittedName>
        <fullName evidence="1">Uncharacterized protein</fullName>
    </submittedName>
</protein>